<keyword evidence="4" id="KW-1185">Reference proteome</keyword>
<dbReference type="InterPro" id="IPR041682">
    <property type="entry name" value="AAA_14"/>
</dbReference>
<accession>A0A841GH84</accession>
<evidence type="ECO:0008006" key="5">
    <source>
        <dbReference type="Google" id="ProtNLM"/>
    </source>
</evidence>
<feature type="domain" description="AAA" evidence="1">
    <location>
        <begin position="38"/>
        <end position="167"/>
    </location>
</feature>
<dbReference type="SUPFAM" id="SSF52540">
    <property type="entry name" value="P-loop containing nucleoside triphosphate hydrolases"/>
    <property type="match status" value="1"/>
</dbReference>
<dbReference type="AlphaFoldDB" id="A0A841GH84"/>
<feature type="domain" description="DUF4143" evidence="2">
    <location>
        <begin position="228"/>
        <end position="370"/>
    </location>
</feature>
<gene>
    <name evidence="3" type="ORF">HNP65_001519</name>
</gene>
<reference evidence="3 4" key="1">
    <citation type="submission" date="2020-08" db="EMBL/GenBank/DDBJ databases">
        <title>Genomic Encyclopedia of Type Strains, Phase IV (KMG-IV): sequencing the most valuable type-strain genomes for metagenomic binning, comparative biology and taxonomic classification.</title>
        <authorList>
            <person name="Goeker M."/>
        </authorList>
    </citation>
    <scope>NUCLEOTIDE SEQUENCE [LARGE SCALE GENOMIC DNA]</scope>
    <source>
        <strain evidence="3 4">DSM 13481</strain>
    </source>
</reference>
<dbReference type="Proteomes" id="UP000555828">
    <property type="component" value="Unassembled WGS sequence"/>
</dbReference>
<dbReference type="Gene3D" id="3.40.50.300">
    <property type="entry name" value="P-loop containing nucleotide triphosphate hydrolases"/>
    <property type="match status" value="1"/>
</dbReference>
<sequence>MVSSEILKEIIIENENFISKLDYIFPRNINLPDLKYLKKAVILYGVRRSGKSYILLDIYKKNSNNALYIDFEDERLNDLQPEDLEKIKEAFFELKPNCLNNDKVIFLFDEIQNVPSWEKYVRRLIERNNITVFCAGSSSKITPYEIHTSLRGRSWSIEILPFSFKEFVSLKTNNLDPSQLVYGENKIIIKKLFIDYLKFGGLPELSFLENEFDKKKILKEYINSMYFRDIVERYQIKNIQLLDALWDKLFSSFSTRFSLHSFYKHYKELIPFSKDSLYAYYKYFLNSMLVYEVRKFSESSYKRVRNPVKIYLVDHGLAKKVTSEDYGRILENIVYIELKRKGFEIFYFYEKSECDFIAKKDNLLVAYQVTWELNEKNKSREIKGILSAAKYLNIDNLNVLTYEQEDTLEIDGKKIKVLPIWKWLLS</sequence>
<evidence type="ECO:0000313" key="4">
    <source>
        <dbReference type="Proteomes" id="UP000555828"/>
    </source>
</evidence>
<evidence type="ECO:0000259" key="2">
    <source>
        <dbReference type="Pfam" id="PF13635"/>
    </source>
</evidence>
<organism evidence="3 4">
    <name type="scientific">Thermosipho japonicus</name>
    <dbReference type="NCBI Taxonomy" id="90323"/>
    <lineage>
        <taxon>Bacteria</taxon>
        <taxon>Thermotogati</taxon>
        <taxon>Thermotogota</taxon>
        <taxon>Thermotogae</taxon>
        <taxon>Thermotogales</taxon>
        <taxon>Fervidobacteriaceae</taxon>
        <taxon>Thermosipho</taxon>
    </lineage>
</organism>
<dbReference type="EMBL" id="JACHEX010000004">
    <property type="protein sequence ID" value="MBB6063056.1"/>
    <property type="molecule type" value="Genomic_DNA"/>
</dbReference>
<dbReference type="PANTHER" id="PTHR33295:SF8">
    <property type="entry name" value="AAA+ ATPASE DOMAIN-CONTAINING PROTEIN"/>
    <property type="match status" value="1"/>
</dbReference>
<dbReference type="Pfam" id="PF13635">
    <property type="entry name" value="DUF4143"/>
    <property type="match status" value="1"/>
</dbReference>
<protein>
    <recommendedName>
        <fullName evidence="5">ATPase</fullName>
    </recommendedName>
</protein>
<dbReference type="InterPro" id="IPR027417">
    <property type="entry name" value="P-loop_NTPase"/>
</dbReference>
<comment type="caution">
    <text evidence="3">The sequence shown here is derived from an EMBL/GenBank/DDBJ whole genome shotgun (WGS) entry which is preliminary data.</text>
</comment>
<dbReference type="Pfam" id="PF13173">
    <property type="entry name" value="AAA_14"/>
    <property type="match status" value="1"/>
</dbReference>
<dbReference type="PANTHER" id="PTHR33295">
    <property type="entry name" value="ATPASE"/>
    <property type="match status" value="1"/>
</dbReference>
<proteinExistence type="predicted"/>
<name>A0A841GH84_9BACT</name>
<evidence type="ECO:0000313" key="3">
    <source>
        <dbReference type="EMBL" id="MBB6063056.1"/>
    </source>
</evidence>
<dbReference type="InterPro" id="IPR025420">
    <property type="entry name" value="DUF4143"/>
</dbReference>
<dbReference type="RefSeq" id="WP_184619658.1">
    <property type="nucleotide sequence ID" value="NZ_JACHEX010000004.1"/>
</dbReference>
<evidence type="ECO:0000259" key="1">
    <source>
        <dbReference type="Pfam" id="PF13173"/>
    </source>
</evidence>